<sequence>MAGEKEPPKAPKPENRFWDRFRRVKPKEPDAAEIAARVKALQAKLREKSRESPLADKIKNADIQDETALNFILQRTDVTPPADQLKGPIGAGLSHEVAEAAMKKVISKEEAVKTLALINTVYGEADPVSRRQIAEDIRRVVSSEGVNYHTLEAAVQTLGTVAAYKDVDPRYAEATVAQLATYKKPPADAPVLTAVYENTYQATSTQLHPEPTPVVEAGPQKPEEISEESHEPDYGNFYDPATDQIQDPKLADDLGKIQQTLNESPDLRSDMDWLRKQREELNRKYPTGEARQFREDLGRYESFAYNKYKALRQAEEPYSGLYLDEEIRRGLIEKNTLWEIEKILRRVEETSELFPDTPAARAASQTLDQVSGYIGRGGQFLNDVKAWAAKQNWASEEDKRQYLENMKIIHGLASQKINYRTKVLEGFGYMRGIGDPEKLAQVLTAFGEKGVEYILNEEGGLVQVAYDKFNAILEEMTVDENGHKRRIEGRLLKKAHERLIQQLRDEARLYDHTVQKDLKQQGFKNRSIKTEAGEEVGNKVQEADIQAAARLAEYLSVLTQREAVAYLKGLGPAESSFFSTLSSFAHASTTEKILASYDIERWFFRKWFNLDPGKRSIWENACELQAKRHGRDKYVNQMMGEKKWNDLVMDAFGFDVKDGKRVIGDVTKKNIEKFLEREKQRDIFYGFSPRQMWSRLNTGFAKVPERRITPEQLHRALMIKEGAKIEGRLLAMYDHFSSGWRLKTHLLQLGELFGKSNLNPDGTFDMREGYGDLLGLGLQMKRDGDPLYKVETDQERKAAIGRLIRDKNGNVDYGQSKGLLPTLHKVARMRPHALLNYLDEGQDRDAGKWFKDNKQPEVKDRSRLYFNLHQRFLAINYLLGEQGLPPIDYLKGPTGEQQRIIDKVCQQLNVAASDNIGKMMKPAEYTKLMQGMAKFAEKDKQLLALTDEKYFHIYDRTEWVDDTRLKDLENPYDPDGNVSKNLPGLDRTNKEKMVPISELFITKGMGMGDPLVRTWNDTALGVKTVQNVYDTLTPNKEKYFRLIPEIYNAIKTYNGSDPHASRAILGLAGGVGRALHTDGLYNLLMVGDLPRGSQMKRLFGNVADSLDPNELHHWLEQHWPTLEADLKELAPGLHREMVKYIGLEWGAGEASMKVPLYLDRVRLVMMFAVFLIATEGFTETTKTLEGESK</sequence>
<evidence type="ECO:0000313" key="3">
    <source>
        <dbReference type="Proteomes" id="UP000034050"/>
    </source>
</evidence>
<accession>A0A0G1EUP3</accession>
<dbReference type="Proteomes" id="UP000034050">
    <property type="component" value="Unassembled WGS sequence"/>
</dbReference>
<feature type="region of interest" description="Disordered" evidence="1">
    <location>
        <begin position="203"/>
        <end position="246"/>
    </location>
</feature>
<dbReference type="EMBL" id="LCFD01000007">
    <property type="protein sequence ID" value="KKS86746.1"/>
    <property type="molecule type" value="Genomic_DNA"/>
</dbReference>
<feature type="compositionally biased region" description="Basic and acidic residues" evidence="1">
    <location>
        <begin position="221"/>
        <end position="233"/>
    </location>
</feature>
<reference evidence="2 3" key="1">
    <citation type="journal article" date="2015" name="Nature">
        <title>rRNA introns, odd ribosomes, and small enigmatic genomes across a large radiation of phyla.</title>
        <authorList>
            <person name="Brown C.T."/>
            <person name="Hug L.A."/>
            <person name="Thomas B.C."/>
            <person name="Sharon I."/>
            <person name="Castelle C.J."/>
            <person name="Singh A."/>
            <person name="Wilkins M.J."/>
            <person name="Williams K.H."/>
            <person name="Banfield J.F."/>
        </authorList>
    </citation>
    <scope>NUCLEOTIDE SEQUENCE [LARGE SCALE GENOMIC DNA]</scope>
</reference>
<dbReference type="AlphaFoldDB" id="A0A0G1EUP3"/>
<evidence type="ECO:0000256" key="1">
    <source>
        <dbReference type="SAM" id="MobiDB-lite"/>
    </source>
</evidence>
<comment type="caution">
    <text evidence="2">The sequence shown here is derived from an EMBL/GenBank/DDBJ whole genome shotgun (WGS) entry which is preliminary data.</text>
</comment>
<evidence type="ECO:0000313" key="2">
    <source>
        <dbReference type="EMBL" id="KKS86746.1"/>
    </source>
</evidence>
<gene>
    <name evidence="2" type="ORF">UV61_C0007G0004</name>
</gene>
<organism evidence="2 3">
    <name type="scientific">Candidatus Gottesmanbacteria bacterium GW2011_GWB1_43_11</name>
    <dbReference type="NCBI Taxonomy" id="1618446"/>
    <lineage>
        <taxon>Bacteria</taxon>
        <taxon>Candidatus Gottesmaniibacteriota</taxon>
    </lineage>
</organism>
<name>A0A0G1EUP3_9BACT</name>
<proteinExistence type="predicted"/>
<protein>
    <submittedName>
        <fullName evidence="2">Uncharacterized protein</fullName>
    </submittedName>
</protein>